<evidence type="ECO:0000256" key="1">
    <source>
        <dbReference type="ARBA" id="ARBA00022801"/>
    </source>
</evidence>
<gene>
    <name evidence="3" type="ORF">HDA37_004591</name>
</gene>
<comment type="caution">
    <text evidence="3">The sequence shown here is derived from an EMBL/GenBank/DDBJ whole genome shotgun (WGS) entry which is preliminary data.</text>
</comment>
<dbReference type="GO" id="GO:0052757">
    <property type="term" value="F:chondroitin hydrolase activity"/>
    <property type="evidence" value="ECO:0007669"/>
    <property type="project" value="TreeGrafter"/>
</dbReference>
<name>A0A852WF67_PSEA5</name>
<accession>A0A852WF67</accession>
<dbReference type="EMBL" id="JACCCZ010000001">
    <property type="protein sequence ID" value="NYG04306.1"/>
    <property type="molecule type" value="Genomic_DNA"/>
</dbReference>
<keyword evidence="4" id="KW-1185">Reference proteome</keyword>
<keyword evidence="3" id="KW-0326">Glycosidase</keyword>
<dbReference type="PANTHER" id="PTHR36845">
    <property type="entry name" value="HYDROLASE, PUTATIVE (AFU_ORTHOLOGUE AFUA_7G05090)-RELATED"/>
    <property type="match status" value="1"/>
</dbReference>
<dbReference type="Proteomes" id="UP000549695">
    <property type="component" value="Unassembled WGS sequence"/>
</dbReference>
<dbReference type="PANTHER" id="PTHR36845:SF1">
    <property type="entry name" value="HYDROLASE, PUTATIVE (AFU_ORTHOLOGUE AFUA_7G05090)-RELATED"/>
    <property type="match status" value="1"/>
</dbReference>
<dbReference type="RefSeq" id="WP_179762189.1">
    <property type="nucleotide sequence ID" value="NZ_BAAAJZ010000006.1"/>
</dbReference>
<organism evidence="3 4">
    <name type="scientific">Pseudonocardia alni</name>
    <name type="common">Amycolata alni</name>
    <dbReference type="NCBI Taxonomy" id="33907"/>
    <lineage>
        <taxon>Bacteria</taxon>
        <taxon>Bacillati</taxon>
        <taxon>Actinomycetota</taxon>
        <taxon>Actinomycetes</taxon>
        <taxon>Pseudonocardiales</taxon>
        <taxon>Pseudonocardiaceae</taxon>
        <taxon>Pseudonocardia</taxon>
    </lineage>
</organism>
<dbReference type="GO" id="GO:0102212">
    <property type="term" value="F:unsaturated chondroitin disaccharide hydrolase activity"/>
    <property type="evidence" value="ECO:0007669"/>
    <property type="project" value="UniProtKB-EC"/>
</dbReference>
<dbReference type="InterPro" id="IPR008928">
    <property type="entry name" value="6-hairpin_glycosidase_sf"/>
</dbReference>
<dbReference type="InterPro" id="IPR012341">
    <property type="entry name" value="6hp_glycosidase-like_sf"/>
</dbReference>
<keyword evidence="1 3" id="KW-0378">Hydrolase</keyword>
<evidence type="ECO:0000313" key="3">
    <source>
        <dbReference type="EMBL" id="NYG04306.1"/>
    </source>
</evidence>
<dbReference type="GO" id="GO:0000272">
    <property type="term" value="P:polysaccharide catabolic process"/>
    <property type="evidence" value="ECO:0007669"/>
    <property type="project" value="TreeGrafter"/>
</dbReference>
<evidence type="ECO:0000256" key="2">
    <source>
        <dbReference type="ARBA" id="ARBA00038358"/>
    </source>
</evidence>
<reference evidence="3 4" key="1">
    <citation type="submission" date="2020-07" db="EMBL/GenBank/DDBJ databases">
        <title>Sequencing the genomes of 1000 actinobacteria strains.</title>
        <authorList>
            <person name="Klenk H.-P."/>
        </authorList>
    </citation>
    <scope>NUCLEOTIDE SEQUENCE [LARGE SCALE GENOMIC DNA]</scope>
    <source>
        <strain evidence="3 4">DSM 44749</strain>
    </source>
</reference>
<sequence length="373" mass="39805">MRTYDHDEAVRLLVERTDATLASDQPGYPHYADPADGTWRRTPDGFWTGGFWGSLLALAAVATGEERYAAAADQVAIGLTGRAESDTAFRGFLFHYGALLPHLLTGSGAAAESALAGARGLASAFNGDAGLIPLGSQAEEAGDVGAGAANIDAVPGTVALLCWAAERTGETGLAEIARRHAARHVEYCVRDDGSVAQSAAFDERTGELKCRYTHKGLSDGSTWARAQAWAMLGFAQAAHWSGPEFLDPALRVADRWIEWLPDCRVAPWDFAAGVDAPRDTSASAIAAVALLRLADQSTDRPHYRDHAAATVRRLVVDHLTPVTEDDPRPAGILTAGCFDQRRGEATAHELIWGDHFLLESLLRLRGDVATSIP</sequence>
<dbReference type="AlphaFoldDB" id="A0A852WF67"/>
<protein>
    <submittedName>
        <fullName evidence="3">Unsaturated chondroitin disaccharide hydrolase</fullName>
        <ecNumber evidence="3">3.2.1.180</ecNumber>
    </submittedName>
</protein>
<dbReference type="EC" id="3.2.1.180" evidence="3"/>
<dbReference type="GeneID" id="98054265"/>
<proteinExistence type="inferred from homology"/>
<evidence type="ECO:0000313" key="4">
    <source>
        <dbReference type="Proteomes" id="UP000549695"/>
    </source>
</evidence>
<comment type="similarity">
    <text evidence="2">Belongs to the glycosyl hydrolase 88 family.</text>
</comment>
<dbReference type="InterPro" id="IPR052369">
    <property type="entry name" value="UG_Glycosaminoglycan_Hydrolase"/>
</dbReference>
<dbReference type="Gene3D" id="1.50.10.10">
    <property type="match status" value="1"/>
</dbReference>
<dbReference type="SUPFAM" id="SSF48208">
    <property type="entry name" value="Six-hairpin glycosidases"/>
    <property type="match status" value="1"/>
</dbReference>